<dbReference type="InterPro" id="IPR010802">
    <property type="entry name" value="DUF1400"/>
</dbReference>
<dbReference type="KEGG" id="wna:KA717_15615"/>
<feature type="domain" description="DUF1400" evidence="1">
    <location>
        <begin position="13"/>
        <end position="137"/>
    </location>
</feature>
<reference evidence="2" key="1">
    <citation type="submission" date="2021-04" db="EMBL/GenBank/DDBJ databases">
        <title>Genome sequence of Woronichinia naegeliana from Washington state freshwater lake bloom.</title>
        <authorList>
            <person name="Dreher T.W."/>
        </authorList>
    </citation>
    <scope>NUCLEOTIDE SEQUENCE</scope>
    <source>
        <strain evidence="2">WA131</strain>
    </source>
</reference>
<gene>
    <name evidence="2" type="ORF">KA717_15615</name>
</gene>
<name>A0A977PZW3_9CYAN</name>
<protein>
    <submittedName>
        <fullName evidence="2">Alpha/beta hydrolase</fullName>
    </submittedName>
</protein>
<organism evidence="2">
    <name type="scientific">Woronichinia naegeliana WA131</name>
    <dbReference type="NCBI Taxonomy" id="2824559"/>
    <lineage>
        <taxon>Bacteria</taxon>
        <taxon>Bacillati</taxon>
        <taxon>Cyanobacteriota</taxon>
        <taxon>Cyanophyceae</taxon>
        <taxon>Synechococcales</taxon>
        <taxon>Coelosphaeriaceae</taxon>
        <taxon>Woronichinia</taxon>
    </lineage>
</organism>
<dbReference type="EMBL" id="CP073041">
    <property type="protein sequence ID" value="UXE63850.1"/>
    <property type="molecule type" value="Genomic_DNA"/>
</dbReference>
<keyword evidence="2" id="KW-0378">Hydrolase</keyword>
<accession>A0A977PZW3</accession>
<evidence type="ECO:0000313" key="2">
    <source>
        <dbReference type="EMBL" id="UXE63850.1"/>
    </source>
</evidence>
<dbReference type="Pfam" id="PF07176">
    <property type="entry name" value="DUF1400"/>
    <property type="match status" value="1"/>
</dbReference>
<dbReference type="AlphaFoldDB" id="A0A977PZW3"/>
<dbReference type="GO" id="GO:0016787">
    <property type="term" value="F:hydrolase activity"/>
    <property type="evidence" value="ECO:0007669"/>
    <property type="project" value="UniProtKB-KW"/>
</dbReference>
<dbReference type="Proteomes" id="UP001065613">
    <property type="component" value="Chromosome"/>
</dbReference>
<proteinExistence type="predicted"/>
<sequence>MALTTGFPLPSQAAEKIILKYSILRESVSIPELSQLSKTGEVSSSLQSYLNLANQKPEDLQRWLNQSFNIDPIVLSEVLNSFVGKYLLQQIAEVIHTPSQRSNIEALRGALISSATEDQNISLIEVLENYPTAELQVEGDRLMELYQQIKGLVGKIPRFPL</sequence>
<evidence type="ECO:0000259" key="1">
    <source>
        <dbReference type="Pfam" id="PF07176"/>
    </source>
</evidence>